<dbReference type="GO" id="GO:0012505">
    <property type="term" value="C:endomembrane system"/>
    <property type="evidence" value="ECO:0000318"/>
    <property type="project" value="GO_Central"/>
</dbReference>
<organism evidence="4 5">
    <name type="scientific">Dictyostelium purpureum</name>
    <name type="common">Slime mold</name>
    <dbReference type="NCBI Taxonomy" id="5786"/>
    <lineage>
        <taxon>Eukaryota</taxon>
        <taxon>Amoebozoa</taxon>
        <taxon>Evosea</taxon>
        <taxon>Eumycetozoa</taxon>
        <taxon>Dictyostelia</taxon>
        <taxon>Dictyosteliales</taxon>
        <taxon>Dictyosteliaceae</taxon>
        <taxon>Dictyostelium</taxon>
    </lineage>
</organism>
<keyword evidence="2" id="KW-0175">Coiled coil</keyword>
<dbReference type="RefSeq" id="XP_003289466.1">
    <property type="nucleotide sequence ID" value="XM_003289418.1"/>
</dbReference>
<dbReference type="PANTHER" id="PTHR14894">
    <property type="entry name" value="CDK5 REGULATORY SUBUNIT-ASSOCIATED PROTEIN 3"/>
    <property type="match status" value="1"/>
</dbReference>
<dbReference type="OMA" id="CRLYEKN"/>
<reference evidence="5" key="1">
    <citation type="journal article" date="2011" name="Genome Biol.">
        <title>Comparative genomics of the social amoebae Dictyostelium discoideum and Dictyostelium purpureum.</title>
        <authorList>
            <consortium name="US DOE Joint Genome Institute (JGI-PGF)"/>
            <person name="Sucgang R."/>
            <person name="Kuo A."/>
            <person name="Tian X."/>
            <person name="Salerno W."/>
            <person name="Parikh A."/>
            <person name="Feasley C.L."/>
            <person name="Dalin E."/>
            <person name="Tu H."/>
            <person name="Huang E."/>
            <person name="Barry K."/>
            <person name="Lindquist E."/>
            <person name="Shapiro H."/>
            <person name="Bruce D."/>
            <person name="Schmutz J."/>
            <person name="Salamov A."/>
            <person name="Fey P."/>
            <person name="Gaudet P."/>
            <person name="Anjard C."/>
            <person name="Babu M.M."/>
            <person name="Basu S."/>
            <person name="Bushmanova Y."/>
            <person name="van der Wel H."/>
            <person name="Katoh-Kurasawa M."/>
            <person name="Dinh C."/>
            <person name="Coutinho P.M."/>
            <person name="Saito T."/>
            <person name="Elias M."/>
            <person name="Schaap P."/>
            <person name="Kay R.R."/>
            <person name="Henrissat B."/>
            <person name="Eichinger L."/>
            <person name="Rivero F."/>
            <person name="Putnam N.H."/>
            <person name="West C.M."/>
            <person name="Loomis W.F."/>
            <person name="Chisholm R.L."/>
            <person name="Shaulsky G."/>
            <person name="Strassmann J.E."/>
            <person name="Queller D.C."/>
            <person name="Kuspa A."/>
            <person name="Grigoriev I.V."/>
        </authorList>
    </citation>
    <scope>NUCLEOTIDE SEQUENCE [LARGE SCALE GENOMIC DNA]</scope>
    <source>
        <strain evidence="5">QSDP1</strain>
    </source>
</reference>
<sequence>MSTKIKSKVNINVSEDVIDIPGNKLLEWLLDRKKIAQHWKRSQSSLLQLINDACEQTLKEKNFEQLPGGNTKTLFGNYSNPNTQKWYEVIKTYEKDYYHIAESCQIFTNNLNYEIPALKKTIEKSIKVLEEDSKKSYEKTKNTSINTFKKACSDLGITGEKIREEILELPFQLNSIFDEISKQLLNNEQIKSAIEYYKDILNLTNVVLEEKDNPLPLLSFLIKYGNITMIERETILNPNKQIENNKNNKNNNNDDKNNSNNNNNNNIEIDWCMDIKSEENSDQPNIVWEDNLEPLTESNSQAIQWGDDFSMNTIEIVEESSNDFEITLEESSNDQFKIESNNETNNKKEEKQEKEKKEIQESYDPNETILSYRPLRNQFLDELYQLDIFLNNRINEIEKSSSSVFDQILNEDSVTSAQCKEYSNILNQILNKLTNNRVRQILEIKSSKKFIDRLVVQFTQKQQAISKNNQSIKDNEEKIENLNLILGESKNKIDLLNKETRILKSNLEQLISNNLFEKKKINLMIPYNLN</sequence>
<keyword evidence="5" id="KW-1185">Reference proteome</keyword>
<protein>
    <recommendedName>
        <fullName evidence="6">DUF733 family protein</fullName>
    </recommendedName>
</protein>
<gene>
    <name evidence="4" type="ORF">DICPUDRAFT_153855</name>
</gene>
<dbReference type="Pfam" id="PF05600">
    <property type="entry name" value="CDK5RAP3"/>
    <property type="match status" value="2"/>
</dbReference>
<evidence type="ECO:0008006" key="6">
    <source>
        <dbReference type="Google" id="ProtNLM"/>
    </source>
</evidence>
<evidence type="ECO:0000256" key="1">
    <source>
        <dbReference type="ARBA" id="ARBA00007478"/>
    </source>
</evidence>
<comment type="similarity">
    <text evidence="1">Belongs to the CDK5RAP3 family.</text>
</comment>
<feature type="region of interest" description="Disordered" evidence="3">
    <location>
        <begin position="332"/>
        <end position="362"/>
    </location>
</feature>
<accession>F0ZPW9</accession>
<dbReference type="GO" id="GO:0007346">
    <property type="term" value="P:regulation of mitotic cell cycle"/>
    <property type="evidence" value="ECO:0000318"/>
    <property type="project" value="GO_Central"/>
</dbReference>
<dbReference type="OrthoDB" id="340432at2759"/>
<dbReference type="FunCoup" id="F0ZPW9">
    <property type="interactions" value="31"/>
</dbReference>
<dbReference type="STRING" id="5786.F0ZPW9"/>
<dbReference type="Proteomes" id="UP000001064">
    <property type="component" value="Unassembled WGS sequence"/>
</dbReference>
<dbReference type="AlphaFoldDB" id="F0ZPW9"/>
<evidence type="ECO:0000313" key="5">
    <source>
        <dbReference type="Proteomes" id="UP000001064"/>
    </source>
</evidence>
<dbReference type="EMBL" id="GL871116">
    <property type="protein sequence ID" value="EGC34022.1"/>
    <property type="molecule type" value="Genomic_DNA"/>
</dbReference>
<dbReference type="PANTHER" id="PTHR14894:SF0">
    <property type="entry name" value="CDK5 REGULATORY SUBUNIT-ASSOCIATED PROTEIN 3"/>
    <property type="match status" value="1"/>
</dbReference>
<feature type="coiled-coil region" evidence="2">
    <location>
        <begin position="472"/>
        <end position="513"/>
    </location>
</feature>
<feature type="compositionally biased region" description="Basic and acidic residues" evidence="3">
    <location>
        <begin position="345"/>
        <end position="360"/>
    </location>
</feature>
<proteinExistence type="inferred from homology"/>
<evidence type="ECO:0000256" key="2">
    <source>
        <dbReference type="SAM" id="Coils"/>
    </source>
</evidence>
<dbReference type="InterPro" id="IPR008491">
    <property type="entry name" value="CDK5RAP3"/>
</dbReference>
<name>F0ZPW9_DICPU</name>
<evidence type="ECO:0000313" key="4">
    <source>
        <dbReference type="EMBL" id="EGC34022.1"/>
    </source>
</evidence>
<evidence type="ECO:0000256" key="3">
    <source>
        <dbReference type="SAM" id="MobiDB-lite"/>
    </source>
</evidence>
<dbReference type="KEGG" id="dpp:DICPUDRAFT_153855"/>
<dbReference type="InParanoid" id="F0ZPW9"/>
<dbReference type="VEuPathDB" id="AmoebaDB:DICPUDRAFT_153855"/>
<feature type="region of interest" description="Disordered" evidence="3">
    <location>
        <begin position="240"/>
        <end position="265"/>
    </location>
</feature>
<dbReference type="eggNOG" id="KOG2607">
    <property type="taxonomic scope" value="Eukaryota"/>
</dbReference>
<dbReference type="GeneID" id="10502499"/>